<dbReference type="Pfam" id="PF22725">
    <property type="entry name" value="GFO_IDH_MocA_C3"/>
    <property type="match status" value="1"/>
</dbReference>
<dbReference type="PANTHER" id="PTHR43708:SF5">
    <property type="entry name" value="CONSERVED EXPRESSED OXIDOREDUCTASE (EUROFUNG)-RELATED"/>
    <property type="match status" value="1"/>
</dbReference>
<protein>
    <submittedName>
        <fullName evidence="7">Gfo/Idh/MocA family oxidoreductase</fullName>
    </submittedName>
</protein>
<evidence type="ECO:0000259" key="6">
    <source>
        <dbReference type="Pfam" id="PF22725"/>
    </source>
</evidence>
<feature type="domain" description="GFO/IDH/MocA-like oxidoreductase" evidence="6">
    <location>
        <begin position="160"/>
        <end position="281"/>
    </location>
</feature>
<keyword evidence="8" id="KW-1185">Reference proteome</keyword>
<gene>
    <name evidence="7" type="ORF">GCM10022377_15180</name>
</gene>
<evidence type="ECO:0000256" key="3">
    <source>
        <dbReference type="ARBA" id="ARBA00023027"/>
    </source>
</evidence>
<dbReference type="PANTHER" id="PTHR43708">
    <property type="entry name" value="CONSERVED EXPRESSED OXIDOREDUCTASE (EUROFUNG)"/>
    <property type="match status" value="1"/>
</dbReference>
<dbReference type="Gene3D" id="3.30.360.10">
    <property type="entry name" value="Dihydrodipicolinate Reductase, domain 2"/>
    <property type="match status" value="1"/>
</dbReference>
<evidence type="ECO:0000313" key="7">
    <source>
        <dbReference type="EMBL" id="GAA3702508.1"/>
    </source>
</evidence>
<comment type="caution">
    <text evidence="7">The sequence shown here is derived from an EMBL/GenBank/DDBJ whole genome shotgun (WGS) entry which is preliminary data.</text>
</comment>
<evidence type="ECO:0000256" key="2">
    <source>
        <dbReference type="ARBA" id="ARBA00023002"/>
    </source>
</evidence>
<sequence length="371" mass="39374">MTTADGSTSSTESTAASTTAAGRSARTPIRTAVLGFGVSGRIFHAPFLAADPRFEVSVVATSNTDRAAQARQEYPEARIVGTPEEALGLVGDAVDLVVIGTPPATHFDLAAQAIEAGVHVVVDKPFVTRSAQGEELVRRAAAAGVSLTVFQNRRWDADLLTLKRLLDAGSLGEPLVFESRFEWWKPGGMRDWKARTDIADGGGILYDLGPHLIDQALHLFGPVESVHGEVARRLPTADADADDDAVVLLRHASGVSTRLSMNSISAAPGPRFHVLGRRGTYTKHGLDQQEPQLLAGLRPGDDGLGREPEANWGVLTVPDDAAATGPVEPERGAYAEFYRILGDHLTTGGPVPVDPRDAIEALQIIESIHGL</sequence>
<organism evidence="7 8">
    <name type="scientific">Zhihengliuella alba</name>
    <dbReference type="NCBI Taxonomy" id="547018"/>
    <lineage>
        <taxon>Bacteria</taxon>
        <taxon>Bacillati</taxon>
        <taxon>Actinomycetota</taxon>
        <taxon>Actinomycetes</taxon>
        <taxon>Micrococcales</taxon>
        <taxon>Micrococcaceae</taxon>
        <taxon>Zhihengliuella</taxon>
    </lineage>
</organism>
<dbReference type="SUPFAM" id="SSF55347">
    <property type="entry name" value="Glyceraldehyde-3-phosphate dehydrogenase-like, C-terminal domain"/>
    <property type="match status" value="1"/>
</dbReference>
<keyword evidence="2" id="KW-0560">Oxidoreductase</keyword>
<comment type="similarity">
    <text evidence="1">Belongs to the Gfo/Idh/MocA family.</text>
</comment>
<name>A0ABP7D9I6_9MICC</name>
<dbReference type="InterPro" id="IPR051317">
    <property type="entry name" value="Gfo/Idh/MocA_oxidoreduct"/>
</dbReference>
<evidence type="ECO:0000313" key="8">
    <source>
        <dbReference type="Proteomes" id="UP001501536"/>
    </source>
</evidence>
<dbReference type="Pfam" id="PF01408">
    <property type="entry name" value="GFO_IDH_MocA"/>
    <property type="match status" value="1"/>
</dbReference>
<proteinExistence type="inferred from homology"/>
<feature type="region of interest" description="Disordered" evidence="4">
    <location>
        <begin position="1"/>
        <end position="23"/>
    </location>
</feature>
<evidence type="ECO:0000256" key="1">
    <source>
        <dbReference type="ARBA" id="ARBA00010928"/>
    </source>
</evidence>
<feature type="domain" description="Gfo/Idh/MocA-like oxidoreductase N-terminal" evidence="5">
    <location>
        <begin position="29"/>
        <end position="149"/>
    </location>
</feature>
<dbReference type="RefSeq" id="WP_344882375.1">
    <property type="nucleotide sequence ID" value="NZ_BAABCJ010000002.1"/>
</dbReference>
<dbReference type="InterPro" id="IPR000683">
    <property type="entry name" value="Gfo/Idh/MocA-like_OxRdtase_N"/>
</dbReference>
<evidence type="ECO:0000256" key="4">
    <source>
        <dbReference type="SAM" id="MobiDB-lite"/>
    </source>
</evidence>
<dbReference type="InterPro" id="IPR036291">
    <property type="entry name" value="NAD(P)-bd_dom_sf"/>
</dbReference>
<dbReference type="InterPro" id="IPR055170">
    <property type="entry name" value="GFO_IDH_MocA-like_dom"/>
</dbReference>
<evidence type="ECO:0000259" key="5">
    <source>
        <dbReference type="Pfam" id="PF01408"/>
    </source>
</evidence>
<dbReference type="Proteomes" id="UP001501536">
    <property type="component" value="Unassembled WGS sequence"/>
</dbReference>
<accession>A0ABP7D9I6</accession>
<dbReference type="Gene3D" id="3.40.50.720">
    <property type="entry name" value="NAD(P)-binding Rossmann-like Domain"/>
    <property type="match status" value="1"/>
</dbReference>
<keyword evidence="3" id="KW-0520">NAD</keyword>
<reference evidence="8" key="1">
    <citation type="journal article" date="2019" name="Int. J. Syst. Evol. Microbiol.">
        <title>The Global Catalogue of Microorganisms (GCM) 10K type strain sequencing project: providing services to taxonomists for standard genome sequencing and annotation.</title>
        <authorList>
            <consortium name="The Broad Institute Genomics Platform"/>
            <consortium name="The Broad Institute Genome Sequencing Center for Infectious Disease"/>
            <person name="Wu L."/>
            <person name="Ma J."/>
        </authorList>
    </citation>
    <scope>NUCLEOTIDE SEQUENCE [LARGE SCALE GENOMIC DNA]</scope>
    <source>
        <strain evidence="8">JCM 16961</strain>
    </source>
</reference>
<dbReference type="EMBL" id="BAABCJ010000002">
    <property type="protein sequence ID" value="GAA3702508.1"/>
    <property type="molecule type" value="Genomic_DNA"/>
</dbReference>
<dbReference type="SUPFAM" id="SSF51735">
    <property type="entry name" value="NAD(P)-binding Rossmann-fold domains"/>
    <property type="match status" value="1"/>
</dbReference>